<dbReference type="InterPro" id="IPR005196">
    <property type="entry name" value="Glyco_hydro_65_N"/>
</dbReference>
<dbReference type="PANTHER" id="PTHR11051:SF13">
    <property type="entry name" value="GLYCOSYL TRANSFERASE"/>
    <property type="match status" value="1"/>
</dbReference>
<dbReference type="SUPFAM" id="SSF74650">
    <property type="entry name" value="Galactose mutarotase-like"/>
    <property type="match status" value="1"/>
</dbReference>
<dbReference type="SUPFAM" id="SSF48208">
    <property type="entry name" value="Six-hairpin glycosidases"/>
    <property type="match status" value="1"/>
</dbReference>
<comment type="caution">
    <text evidence="6">The sequence shown here is derived from an EMBL/GenBank/DDBJ whole genome shotgun (WGS) entry which is preliminary data.</text>
</comment>
<dbReference type="GO" id="GO:0016757">
    <property type="term" value="F:glycosyltransferase activity"/>
    <property type="evidence" value="ECO:0007669"/>
    <property type="project" value="UniProtKB-ARBA"/>
</dbReference>
<evidence type="ECO:0000259" key="5">
    <source>
        <dbReference type="Pfam" id="PF03636"/>
    </source>
</evidence>
<keyword evidence="1" id="KW-0326">Glycosidase</keyword>
<keyword evidence="7" id="KW-1185">Reference proteome</keyword>
<organism evidence="6 7">
    <name type="scientific">Naasia lichenicola</name>
    <dbReference type="NCBI Taxonomy" id="2565933"/>
    <lineage>
        <taxon>Bacteria</taxon>
        <taxon>Bacillati</taxon>
        <taxon>Actinomycetota</taxon>
        <taxon>Actinomycetes</taxon>
        <taxon>Micrococcales</taxon>
        <taxon>Microbacteriaceae</taxon>
        <taxon>Naasia</taxon>
    </lineage>
</organism>
<dbReference type="AlphaFoldDB" id="A0A4S4FSR8"/>
<dbReference type="Gene3D" id="1.50.10.10">
    <property type="match status" value="1"/>
</dbReference>
<feature type="domain" description="Glycoside hydrolase family 65 N-terminal" evidence="5">
    <location>
        <begin position="46"/>
        <end position="320"/>
    </location>
</feature>
<evidence type="ECO:0000256" key="1">
    <source>
        <dbReference type="ARBA" id="ARBA00023295"/>
    </source>
</evidence>
<dbReference type="GO" id="GO:0030246">
    <property type="term" value="F:carbohydrate binding"/>
    <property type="evidence" value="ECO:0007669"/>
    <property type="project" value="InterPro"/>
</dbReference>
<dbReference type="GO" id="GO:0005975">
    <property type="term" value="P:carbohydrate metabolic process"/>
    <property type="evidence" value="ECO:0007669"/>
    <property type="project" value="InterPro"/>
</dbReference>
<dbReference type="Gene3D" id="2.70.98.40">
    <property type="entry name" value="Glycoside hydrolase, family 65, N-terminal domain"/>
    <property type="match status" value="1"/>
</dbReference>
<dbReference type="OrthoDB" id="9816160at2"/>
<dbReference type="InterPro" id="IPR012341">
    <property type="entry name" value="6hp_glycosidase-like_sf"/>
</dbReference>
<accession>A0A4S4FSR8</accession>
<dbReference type="InterPro" id="IPR011013">
    <property type="entry name" value="Gal_mutarotase_sf_dom"/>
</dbReference>
<dbReference type="EMBL" id="SSSM01000001">
    <property type="protein sequence ID" value="THG33351.1"/>
    <property type="molecule type" value="Genomic_DNA"/>
</dbReference>
<evidence type="ECO:0000256" key="2">
    <source>
        <dbReference type="SAM" id="MobiDB-lite"/>
    </source>
</evidence>
<dbReference type="InterPro" id="IPR005195">
    <property type="entry name" value="Glyco_hydro_65_M"/>
</dbReference>
<dbReference type="Pfam" id="PF03632">
    <property type="entry name" value="Glyco_hydro_65m"/>
    <property type="match status" value="1"/>
</dbReference>
<dbReference type="Pfam" id="PF03633">
    <property type="entry name" value="Glyco_hydro_65C"/>
    <property type="match status" value="1"/>
</dbReference>
<feature type="region of interest" description="Disordered" evidence="2">
    <location>
        <begin position="1"/>
        <end position="40"/>
    </location>
</feature>
<protein>
    <submittedName>
        <fullName evidence="6">Glycoside hydrolase family 65 protein</fullName>
    </submittedName>
</protein>
<dbReference type="PANTHER" id="PTHR11051">
    <property type="entry name" value="GLYCOSYL HYDROLASE-RELATED"/>
    <property type="match status" value="1"/>
</dbReference>
<evidence type="ECO:0000313" key="6">
    <source>
        <dbReference type="EMBL" id="THG33351.1"/>
    </source>
</evidence>
<name>A0A4S4FSR8_9MICO</name>
<feature type="domain" description="Glycoside hydrolase family 65 central catalytic" evidence="3">
    <location>
        <begin position="376"/>
        <end position="739"/>
    </location>
</feature>
<dbReference type="Proteomes" id="UP000309133">
    <property type="component" value="Unassembled WGS sequence"/>
</dbReference>
<feature type="region of interest" description="Disordered" evidence="2">
    <location>
        <begin position="886"/>
        <end position="939"/>
    </location>
</feature>
<dbReference type="RefSeq" id="WP_136426133.1">
    <property type="nucleotide sequence ID" value="NZ_SSSM01000001.1"/>
</dbReference>
<dbReference type="Gene3D" id="2.60.420.10">
    <property type="entry name" value="Maltose phosphorylase, domain 3"/>
    <property type="match status" value="1"/>
</dbReference>
<feature type="compositionally biased region" description="Polar residues" evidence="2">
    <location>
        <begin position="916"/>
        <end position="926"/>
    </location>
</feature>
<proteinExistence type="predicted"/>
<evidence type="ECO:0000313" key="7">
    <source>
        <dbReference type="Proteomes" id="UP000309133"/>
    </source>
</evidence>
<dbReference type="GO" id="GO:0004553">
    <property type="term" value="F:hydrolase activity, hydrolyzing O-glycosyl compounds"/>
    <property type="evidence" value="ECO:0007669"/>
    <property type="project" value="TreeGrafter"/>
</dbReference>
<feature type="compositionally biased region" description="Polar residues" evidence="2">
    <location>
        <begin position="1"/>
        <end position="12"/>
    </location>
</feature>
<feature type="compositionally biased region" description="Basic residues" evidence="2">
    <location>
        <begin position="930"/>
        <end position="939"/>
    </location>
</feature>
<sequence>MTLSPEASASNAEHSEQITEQSDDLPTENRPQLDRDRYPVDPWALTETKFNPDDMGLSETLFAVGNGFLGMRGNSAEGRRAHAHGTFINGLHETWKIHHAEQAYGFAEVGQTILNAPDAKVMRLYVDDEPLSLGDADLLDYSRTLDFKTGVLRRDLLWLTPAGKQVKVSSTRMVSFPERHLAVLTFEVTVLDADAPVTISCQLLNRQDGEDEYGGATPAAAAAAKGAPPMADPRKAEGFTGRVLIPGEYWQEGDRSALSYRVANSGMRVAVLADHIIETENEYRLNRIINPDIAKNVYNVQARKGVPTRITKVVAYHDSRTTPTRELIDRGRRTLDRTEFEGIDRQYEKQRAWLDEYWFRADIEVQDDDDLQQAIRWNLFQLAQASARADGLGIPAKGVSGSGYGGHYFWDTEIYVLPYLAYTNPLWARNVLRQREQMLPLARKRARMLNEDGALFPWRTINGEEASAYYAAGTAQYHINADVTYALAKFIYATGDVGFLANGAIDIAVETARMWATLGFWRRSNGDESFHIHGVTGPDEYTTVVNDNLFTNVMARFNLRYAVSSVREMKRDQPEAYERMVSRIHLHDEEVREWARAANAMAIPYSEALQIHPQDSHFLEREVWDLANTPEDQKPLLLHFHPLVIYRFQVLKQADVVLALFLHGNHFSQEEKLADFDYYDPLTTSDSTLSNVVQSIIAAEIGYKQLALDYFLHSLYVDLADLHNNTSDGVHVASTGGVWSGLVSGFGGMRDHDGVLTFDPRLPDSWPMLRYRLIWHGVRMLITLTRHEMTLEVIERESGAALDNEINSQLDVTDDGSPAPDTRAPVQFTVKGVSYEVSEGTPITITLADQGPVLHGSPAESWSSNYRREDGTLMVPSVPTITDAIPTFTGGLPMGNESSEATDASADGVGDPDHATSVSAPSTDENSPAARRRRRLRRS</sequence>
<keyword evidence="6" id="KW-0378">Hydrolase</keyword>
<gene>
    <name evidence="6" type="ORF">E6C64_03080</name>
</gene>
<evidence type="ECO:0000259" key="4">
    <source>
        <dbReference type="Pfam" id="PF03633"/>
    </source>
</evidence>
<dbReference type="InterPro" id="IPR037018">
    <property type="entry name" value="GH65_N"/>
</dbReference>
<feature type="domain" description="Glycoside hydrolase family 65 C-terminal" evidence="4">
    <location>
        <begin position="749"/>
        <end position="797"/>
    </location>
</feature>
<dbReference type="InterPro" id="IPR008928">
    <property type="entry name" value="6-hairpin_glycosidase_sf"/>
</dbReference>
<reference evidence="6 7" key="1">
    <citation type="submission" date="2019-04" db="EMBL/GenBank/DDBJ databases">
        <authorList>
            <person name="Jiang L."/>
        </authorList>
    </citation>
    <scope>NUCLEOTIDE SEQUENCE [LARGE SCALE GENOMIC DNA]</scope>
    <source>
        <strain evidence="6 7">YIM 131853</strain>
    </source>
</reference>
<dbReference type="Pfam" id="PF03636">
    <property type="entry name" value="Glyco_hydro_65N"/>
    <property type="match status" value="1"/>
</dbReference>
<evidence type="ECO:0000259" key="3">
    <source>
        <dbReference type="Pfam" id="PF03632"/>
    </source>
</evidence>
<dbReference type="InterPro" id="IPR005194">
    <property type="entry name" value="Glyco_hydro_65_C"/>
</dbReference>